<dbReference type="Proteomes" id="UP000011115">
    <property type="component" value="Unassembled WGS sequence"/>
</dbReference>
<dbReference type="AlphaFoldDB" id="M1C3H5"/>
<dbReference type="OrthoDB" id="1729737at2759"/>
<organism evidence="1 2">
    <name type="scientific">Solanum tuberosum</name>
    <name type="common">Potato</name>
    <dbReference type="NCBI Taxonomy" id="4113"/>
    <lineage>
        <taxon>Eukaryota</taxon>
        <taxon>Viridiplantae</taxon>
        <taxon>Streptophyta</taxon>
        <taxon>Embryophyta</taxon>
        <taxon>Tracheophyta</taxon>
        <taxon>Spermatophyta</taxon>
        <taxon>Magnoliopsida</taxon>
        <taxon>eudicotyledons</taxon>
        <taxon>Gunneridae</taxon>
        <taxon>Pentapetalae</taxon>
        <taxon>asterids</taxon>
        <taxon>lamiids</taxon>
        <taxon>Solanales</taxon>
        <taxon>Solanaceae</taxon>
        <taxon>Solanoideae</taxon>
        <taxon>Solaneae</taxon>
        <taxon>Solanum</taxon>
    </lineage>
</organism>
<evidence type="ECO:0000313" key="1">
    <source>
        <dbReference type="EnsemblPlants" id="PGSC0003DMT400058908"/>
    </source>
</evidence>
<proteinExistence type="predicted"/>
<protein>
    <submittedName>
        <fullName evidence="1">Inter-alpha-trypsin inhibitor heavy chain</fullName>
    </submittedName>
</protein>
<reference evidence="2" key="1">
    <citation type="journal article" date="2011" name="Nature">
        <title>Genome sequence and analysis of the tuber crop potato.</title>
        <authorList>
            <consortium name="The Potato Genome Sequencing Consortium"/>
        </authorList>
    </citation>
    <scope>NUCLEOTIDE SEQUENCE [LARGE SCALE GENOMIC DNA]</scope>
    <source>
        <strain evidence="2">cv. DM1-3 516 R44</strain>
    </source>
</reference>
<keyword evidence="2" id="KW-1185">Reference proteome</keyword>
<gene>
    <name evidence="1" type="primary">LOC102599336</name>
</gene>
<sequence>MYMQKASDQLNVKKIIYLRALGVGFGNLKATADNLPVEAAEPKLHETSEMVFSAASNLCGKLCDFCCCMCFIQFCSRVSDRCAVTLAQLCTALACFECISFCCEVCGECG</sequence>
<accession>M1C3H5</accession>
<dbReference type="PANTHER" id="PTHR46503">
    <property type="entry name" value="INTER-ALPHA-TRYPSIN INHIBITOR HEAVY CHAIN-LIKE PROTEIN"/>
    <property type="match status" value="1"/>
</dbReference>
<dbReference type="ExpressionAtlas" id="M1C3H5">
    <property type="expression patterns" value="baseline"/>
</dbReference>
<dbReference type="PANTHER" id="PTHR46503:SF9">
    <property type="entry name" value="INTER ALPHA-TRYPSIN INHIBITOR, HEAVY CHAIN-LIKE PROTEIN"/>
    <property type="match status" value="1"/>
</dbReference>
<dbReference type="EnsemblPlants" id="PGSC0003DMT400058908">
    <property type="protein sequence ID" value="PGSC0003DMT400058908"/>
    <property type="gene ID" value="PGSC0003DMG401022886"/>
</dbReference>
<reference evidence="1" key="2">
    <citation type="submission" date="2015-06" db="UniProtKB">
        <authorList>
            <consortium name="EnsemblPlants"/>
        </authorList>
    </citation>
    <scope>IDENTIFICATION</scope>
    <source>
        <strain evidence="1">DM1-3 516 R44</strain>
    </source>
</reference>
<name>M1C3H5_SOLTU</name>
<dbReference type="HOGENOM" id="CLU_2175532_0_0_1"/>
<evidence type="ECO:0000313" key="2">
    <source>
        <dbReference type="Proteomes" id="UP000011115"/>
    </source>
</evidence>
<dbReference type="Gramene" id="PGSC0003DMT400058908">
    <property type="protein sequence ID" value="PGSC0003DMT400058908"/>
    <property type="gene ID" value="PGSC0003DMG401022886"/>
</dbReference>